<organism evidence="5 6">
    <name type="scientific">Tetradesmus obliquus</name>
    <name type="common">Green alga</name>
    <name type="synonym">Acutodesmus obliquus</name>
    <dbReference type="NCBI Taxonomy" id="3088"/>
    <lineage>
        <taxon>Eukaryota</taxon>
        <taxon>Viridiplantae</taxon>
        <taxon>Chlorophyta</taxon>
        <taxon>core chlorophytes</taxon>
        <taxon>Chlorophyceae</taxon>
        <taxon>CS clade</taxon>
        <taxon>Sphaeropleales</taxon>
        <taxon>Scenedesmaceae</taxon>
        <taxon>Tetradesmus</taxon>
    </lineage>
</organism>
<keyword evidence="6" id="KW-1185">Reference proteome</keyword>
<dbReference type="AlphaFoldDB" id="A0A383VNQ0"/>
<dbReference type="Pfam" id="PF13516">
    <property type="entry name" value="LRR_6"/>
    <property type="match status" value="1"/>
</dbReference>
<dbReference type="PANTHER" id="PTHR24107:SF2">
    <property type="entry name" value="NLR FAMILY CARD DOMAIN CONTAINING 3"/>
    <property type="match status" value="1"/>
</dbReference>
<accession>A0A383VNQ0</accession>
<dbReference type="EMBL" id="FNXT01000682">
    <property type="protein sequence ID" value="SZX66036.1"/>
    <property type="molecule type" value="Genomic_DNA"/>
</dbReference>
<keyword evidence="3" id="KW-0206">Cytoskeleton</keyword>
<feature type="region of interest" description="Disordered" evidence="4">
    <location>
        <begin position="537"/>
        <end position="563"/>
    </location>
</feature>
<feature type="region of interest" description="Disordered" evidence="4">
    <location>
        <begin position="256"/>
        <end position="284"/>
    </location>
</feature>
<dbReference type="InterPro" id="IPR032675">
    <property type="entry name" value="LRR_dom_sf"/>
</dbReference>
<feature type="compositionally biased region" description="Basic and acidic residues" evidence="4">
    <location>
        <begin position="66"/>
        <end position="79"/>
    </location>
</feature>
<dbReference type="STRING" id="3088.A0A383VNQ0"/>
<dbReference type="SUPFAM" id="SSF52047">
    <property type="entry name" value="RNI-like"/>
    <property type="match status" value="1"/>
</dbReference>
<evidence type="ECO:0000313" key="6">
    <source>
        <dbReference type="Proteomes" id="UP000256970"/>
    </source>
</evidence>
<comment type="subcellular location">
    <subcellularLocation>
        <location evidence="1">Cytoplasm</location>
        <location evidence="1">Cytoskeleton</location>
        <location evidence="1">Cilium axoneme</location>
    </subcellularLocation>
</comment>
<feature type="compositionally biased region" description="Basic residues" evidence="4">
    <location>
        <begin position="39"/>
        <end position="51"/>
    </location>
</feature>
<dbReference type="GO" id="GO:0005930">
    <property type="term" value="C:axoneme"/>
    <property type="evidence" value="ECO:0007669"/>
    <property type="project" value="UniProtKB-SubCell"/>
</dbReference>
<evidence type="ECO:0000256" key="4">
    <source>
        <dbReference type="SAM" id="MobiDB-lite"/>
    </source>
</evidence>
<evidence type="ECO:0000256" key="3">
    <source>
        <dbReference type="ARBA" id="ARBA00023212"/>
    </source>
</evidence>
<dbReference type="InterPro" id="IPR052410">
    <property type="entry name" value="DRC5"/>
</dbReference>
<protein>
    <submittedName>
        <fullName evidence="5">Uncharacterized protein</fullName>
    </submittedName>
</protein>
<feature type="region of interest" description="Disordered" evidence="4">
    <location>
        <begin position="1"/>
        <end position="79"/>
    </location>
</feature>
<dbReference type="Gene3D" id="3.80.10.10">
    <property type="entry name" value="Ribonuclease Inhibitor"/>
    <property type="match status" value="1"/>
</dbReference>
<evidence type="ECO:0000256" key="1">
    <source>
        <dbReference type="ARBA" id="ARBA00004430"/>
    </source>
</evidence>
<evidence type="ECO:0000256" key="2">
    <source>
        <dbReference type="ARBA" id="ARBA00022490"/>
    </source>
</evidence>
<dbReference type="InterPro" id="IPR001611">
    <property type="entry name" value="Leu-rich_rpt"/>
</dbReference>
<feature type="compositionally biased region" description="Acidic residues" evidence="4">
    <location>
        <begin position="8"/>
        <end position="29"/>
    </location>
</feature>
<dbReference type="Proteomes" id="UP000256970">
    <property type="component" value="Unassembled WGS sequence"/>
</dbReference>
<feature type="compositionally biased region" description="Low complexity" evidence="4">
    <location>
        <begin position="190"/>
        <end position="200"/>
    </location>
</feature>
<proteinExistence type="predicted"/>
<reference evidence="5 6" key="1">
    <citation type="submission" date="2016-10" db="EMBL/GenBank/DDBJ databases">
        <authorList>
            <person name="Cai Z."/>
        </authorList>
    </citation>
    <scope>NUCLEOTIDE SEQUENCE [LARGE SCALE GENOMIC DNA]</scope>
</reference>
<feature type="compositionally biased region" description="Acidic residues" evidence="4">
    <location>
        <begin position="267"/>
        <end position="279"/>
    </location>
</feature>
<feature type="region of interest" description="Disordered" evidence="4">
    <location>
        <begin position="183"/>
        <end position="234"/>
    </location>
</feature>
<name>A0A383VNQ0_TETOB</name>
<evidence type="ECO:0000313" key="5">
    <source>
        <dbReference type="EMBL" id="SZX66036.1"/>
    </source>
</evidence>
<gene>
    <name evidence="5" type="ORF">BQ4739_LOCUS6485</name>
</gene>
<keyword evidence="2" id="KW-0963">Cytoplasm</keyword>
<feature type="compositionally biased region" description="Low complexity" evidence="4">
    <location>
        <begin position="215"/>
        <end position="226"/>
    </location>
</feature>
<sequence>MSTPEEKPELEEEQEHTEDDHTEDEETSSEADHQDGGAKKKKKKRKKKKKAGSGAAGAISSSDEGQAVHDKVDKQEAERRFQKALESAKHDEDMWVLLANANVHDAKARKLFEALKSNSSITSVNLSANHIGDEGVQALVDVLQEGGAPELINLDLRGNTLSDHAQQLLTDLNKRRKQLVIETGPLPDESAAAAAAASSSKPGTPAKGRGRAAHQQQQQQQQQQQEEQQDNEQWDGQSLKDLVKHSAMFRRYFQTEEEEAGGAGSSGEEEADAADDLPPPEEVWGQVSELLPGGRSSIPALAEALLVVSRALDAEMGSMPSVEDKGGLQDFRPHFRAVLEHLGLLQQVLQLQPEPQLTQSSSKTPQPAVGSHRVWACAILHMLLLHNNPVIDKAVCDAQLLPVAVALSLQHERCSAVQCRAAEMLRSSLLSSVPQLWQGLFTAGLGCGLQQAGSEQLLQPLHEALVQIADEAVKQEMGKRSAVVGFVSEVANTLLQAADPVNQDLHCASLAAVLQDSDAWQGSIQQQGSIHSLLQEQDGQLCGPPPPRPAASENEEDAAEQSQFLNGTQLMALLSRMSAS</sequence>
<dbReference type="PANTHER" id="PTHR24107">
    <property type="entry name" value="YNEIN REGULATORY COMPLEX SUBUNIT 5"/>
    <property type="match status" value="1"/>
</dbReference>